<dbReference type="PANTHER" id="PTHR30055">
    <property type="entry name" value="HTH-TYPE TRANSCRIPTIONAL REGULATOR RUTR"/>
    <property type="match status" value="1"/>
</dbReference>
<name>A0A1H1TNT9_9ACTN</name>
<evidence type="ECO:0000256" key="1">
    <source>
        <dbReference type="ARBA" id="ARBA00023125"/>
    </source>
</evidence>
<evidence type="ECO:0000259" key="3">
    <source>
        <dbReference type="PROSITE" id="PS50977"/>
    </source>
</evidence>
<organism evidence="4 5">
    <name type="scientific">Microlunatus soli</name>
    <dbReference type="NCBI Taxonomy" id="630515"/>
    <lineage>
        <taxon>Bacteria</taxon>
        <taxon>Bacillati</taxon>
        <taxon>Actinomycetota</taxon>
        <taxon>Actinomycetes</taxon>
        <taxon>Propionibacteriales</taxon>
        <taxon>Propionibacteriaceae</taxon>
        <taxon>Microlunatus</taxon>
    </lineage>
</organism>
<dbReference type="InterPro" id="IPR001647">
    <property type="entry name" value="HTH_TetR"/>
</dbReference>
<dbReference type="GO" id="GO:0003700">
    <property type="term" value="F:DNA-binding transcription factor activity"/>
    <property type="evidence" value="ECO:0007669"/>
    <property type="project" value="TreeGrafter"/>
</dbReference>
<reference evidence="4 5" key="1">
    <citation type="submission" date="2016-10" db="EMBL/GenBank/DDBJ databases">
        <authorList>
            <person name="de Groot N.N."/>
        </authorList>
    </citation>
    <scope>NUCLEOTIDE SEQUENCE [LARGE SCALE GENOMIC DNA]</scope>
    <source>
        <strain evidence="4 5">DSM 21800</strain>
    </source>
</reference>
<dbReference type="PANTHER" id="PTHR30055:SF209">
    <property type="entry name" value="POSSIBLE TRANSCRIPTIONAL REGULATORY PROTEIN (PROBABLY TETR-FAMILY)"/>
    <property type="match status" value="1"/>
</dbReference>
<dbReference type="Proteomes" id="UP000199103">
    <property type="component" value="Chromosome I"/>
</dbReference>
<dbReference type="OrthoDB" id="4542210at2"/>
<dbReference type="RefSeq" id="WP_091525089.1">
    <property type="nucleotide sequence ID" value="NZ_LT629772.1"/>
</dbReference>
<feature type="DNA-binding region" description="H-T-H motif" evidence="2">
    <location>
        <begin position="42"/>
        <end position="61"/>
    </location>
</feature>
<evidence type="ECO:0000313" key="5">
    <source>
        <dbReference type="Proteomes" id="UP000199103"/>
    </source>
</evidence>
<gene>
    <name evidence="4" type="ORF">SAMN04489812_2468</name>
</gene>
<sequence length="205" mass="21704">MSGELPVLGQRPVERSDAARNRERILAAARRLVDERGGGQLTMNAVAAAAEVGVGTVYRRFGDQAGLVDALMNEREIALQQQLLTGPPPLGPGALPRDRIIAFLHAYADMLEAYAPVLATAGSAARNAQHGRGAGAFRHQHLALLIEQLSADRGRAPGHELDAHFLADALLAPLDPAAFLGQRDGLGYSLQRIKNGLSQLVDGIG</sequence>
<dbReference type="AlphaFoldDB" id="A0A1H1TNT9"/>
<dbReference type="EMBL" id="LT629772">
    <property type="protein sequence ID" value="SDS61898.1"/>
    <property type="molecule type" value="Genomic_DNA"/>
</dbReference>
<evidence type="ECO:0000313" key="4">
    <source>
        <dbReference type="EMBL" id="SDS61898.1"/>
    </source>
</evidence>
<keyword evidence="5" id="KW-1185">Reference proteome</keyword>
<dbReference type="InterPro" id="IPR050109">
    <property type="entry name" value="HTH-type_TetR-like_transc_reg"/>
</dbReference>
<dbReference type="InterPro" id="IPR009057">
    <property type="entry name" value="Homeodomain-like_sf"/>
</dbReference>
<dbReference type="Pfam" id="PF00440">
    <property type="entry name" value="TetR_N"/>
    <property type="match status" value="1"/>
</dbReference>
<dbReference type="PROSITE" id="PS50977">
    <property type="entry name" value="HTH_TETR_2"/>
    <property type="match status" value="1"/>
</dbReference>
<accession>A0A1H1TNT9</accession>
<dbReference type="GO" id="GO:0000976">
    <property type="term" value="F:transcription cis-regulatory region binding"/>
    <property type="evidence" value="ECO:0007669"/>
    <property type="project" value="TreeGrafter"/>
</dbReference>
<proteinExistence type="predicted"/>
<dbReference type="Gene3D" id="1.10.357.10">
    <property type="entry name" value="Tetracycline Repressor, domain 2"/>
    <property type="match status" value="1"/>
</dbReference>
<protein>
    <submittedName>
        <fullName evidence="4">DNA-binding transcriptional regulator, AcrR family</fullName>
    </submittedName>
</protein>
<feature type="domain" description="HTH tetR-type" evidence="3">
    <location>
        <begin position="19"/>
        <end position="79"/>
    </location>
</feature>
<keyword evidence="1 2" id="KW-0238">DNA-binding</keyword>
<dbReference type="PRINTS" id="PR00455">
    <property type="entry name" value="HTHTETR"/>
</dbReference>
<dbReference type="STRING" id="630515.SAMN04489812_2468"/>
<dbReference type="SUPFAM" id="SSF46689">
    <property type="entry name" value="Homeodomain-like"/>
    <property type="match status" value="1"/>
</dbReference>
<evidence type="ECO:0000256" key="2">
    <source>
        <dbReference type="PROSITE-ProRule" id="PRU00335"/>
    </source>
</evidence>